<organism evidence="2 3">
    <name type="scientific">Potamilus streckersoni</name>
    <dbReference type="NCBI Taxonomy" id="2493646"/>
    <lineage>
        <taxon>Eukaryota</taxon>
        <taxon>Metazoa</taxon>
        <taxon>Spiralia</taxon>
        <taxon>Lophotrochozoa</taxon>
        <taxon>Mollusca</taxon>
        <taxon>Bivalvia</taxon>
        <taxon>Autobranchia</taxon>
        <taxon>Heteroconchia</taxon>
        <taxon>Palaeoheterodonta</taxon>
        <taxon>Unionida</taxon>
        <taxon>Unionoidea</taxon>
        <taxon>Unionidae</taxon>
        <taxon>Ambleminae</taxon>
        <taxon>Lampsilini</taxon>
        <taxon>Potamilus</taxon>
    </lineage>
</organism>
<comment type="caution">
    <text evidence="2">The sequence shown here is derived from an EMBL/GenBank/DDBJ whole genome shotgun (WGS) entry which is preliminary data.</text>
</comment>
<feature type="domain" description="DUF7042" evidence="1">
    <location>
        <begin position="437"/>
        <end position="544"/>
    </location>
</feature>
<keyword evidence="3" id="KW-1185">Reference proteome</keyword>
<name>A0AAE0RN13_9BIVA</name>
<gene>
    <name evidence="2" type="ORF">CHS0354_025219</name>
</gene>
<protein>
    <recommendedName>
        <fullName evidence="1">DUF7042 domain-containing protein</fullName>
    </recommendedName>
</protein>
<evidence type="ECO:0000313" key="2">
    <source>
        <dbReference type="EMBL" id="KAK3576457.1"/>
    </source>
</evidence>
<dbReference type="EMBL" id="JAEAOA010001503">
    <property type="protein sequence ID" value="KAK3576457.1"/>
    <property type="molecule type" value="Genomic_DNA"/>
</dbReference>
<evidence type="ECO:0000313" key="3">
    <source>
        <dbReference type="Proteomes" id="UP001195483"/>
    </source>
</evidence>
<reference evidence="2" key="1">
    <citation type="journal article" date="2021" name="Genome Biol. Evol.">
        <title>A High-Quality Reference Genome for a Parasitic Bivalve with Doubly Uniparental Inheritance (Bivalvia: Unionida).</title>
        <authorList>
            <person name="Smith C.H."/>
        </authorList>
    </citation>
    <scope>NUCLEOTIDE SEQUENCE</scope>
    <source>
        <strain evidence="2">CHS0354</strain>
    </source>
</reference>
<accession>A0AAE0RN13</accession>
<dbReference type="Pfam" id="PF23069">
    <property type="entry name" value="DUF7042"/>
    <property type="match status" value="1"/>
</dbReference>
<evidence type="ECO:0000259" key="1">
    <source>
        <dbReference type="Pfam" id="PF23069"/>
    </source>
</evidence>
<reference evidence="2" key="2">
    <citation type="journal article" date="2021" name="Genome Biol. Evol.">
        <title>Developing a high-quality reference genome for a parasitic bivalve with doubly uniparental inheritance (Bivalvia: Unionida).</title>
        <authorList>
            <person name="Smith C.H."/>
        </authorList>
    </citation>
    <scope>NUCLEOTIDE SEQUENCE</scope>
    <source>
        <strain evidence="2">CHS0354</strain>
        <tissue evidence="2">Mantle</tissue>
    </source>
</reference>
<proteinExistence type="predicted"/>
<sequence length="636" mass="71576">MVYNNDSTVNGVETRRFSCFAISNDGKNATMVPNNCTEKQTPYEFPKSPNQSDTGAKLYLSAYASCRETSVCSFPDSFKNTVWQDSTKGNLTFTNSSMSGWYIKVFGQSIINWECYDSSYFATYGYLVFRSKDTISSSSQYYAYLCMRLTRVTDYSYYYYLLQAQVYNAGQERVYLSTDYSVSNFSLICDTRNVEPLEQFHMLIRSDRGIVWCVAAVSGTYTYVMVYNNDSVVDQNTTHRFSCLTVSSNGTSASHVPRNCTQNQTPDTFAISNTGTNTGYKAALNARGEESKCNFPNNFKNSVWHDSTKGDLQFTNTSMHGWSTTVFGQTVRNWECLNSTLFDSEGYLIFRLTDTISWNVPYYAYMCMKLTQVTDYSYYYYLVRGQEFTAGQERILVSSNGSITDFTSLCVLGDIAPAEEFHVLIKSGFESSAKRDCPNVIRGNFDYEYYGSDGSTYCSSSNDQWTVCRDNTTMTFNYTTCNKTMAYSSGGNVWCVASVNSGYTYLIVYNNDTHVDDVDTFRFTCFAISTDGKNASVSPRNCSKGQTPYAFAKGSSGSNVGAKLTMTSYQTCAAESTAVNLPIEIRNSLWYDGTKGNITFSDKGMSGWGLTVFGHTVSNWEFIGNYFDLSGYWIFR</sequence>
<dbReference type="InterPro" id="IPR055470">
    <property type="entry name" value="DUF7042"/>
</dbReference>
<reference evidence="2" key="3">
    <citation type="submission" date="2023-05" db="EMBL/GenBank/DDBJ databases">
        <authorList>
            <person name="Smith C.H."/>
        </authorList>
    </citation>
    <scope>NUCLEOTIDE SEQUENCE</scope>
    <source>
        <strain evidence="2">CHS0354</strain>
        <tissue evidence="2">Mantle</tissue>
    </source>
</reference>
<dbReference type="Proteomes" id="UP001195483">
    <property type="component" value="Unassembled WGS sequence"/>
</dbReference>
<dbReference type="AlphaFoldDB" id="A0AAE0RN13"/>